<evidence type="ECO:0000313" key="4">
    <source>
        <dbReference type="EMBL" id="TWX59133.1"/>
    </source>
</evidence>
<feature type="domain" description="HTH tetR-type" evidence="3">
    <location>
        <begin position="27"/>
        <end position="87"/>
    </location>
</feature>
<dbReference type="RefSeq" id="WP_146799576.1">
    <property type="nucleotide sequence ID" value="NZ_VOLP01000013.1"/>
</dbReference>
<dbReference type="Proteomes" id="UP000321917">
    <property type="component" value="Unassembled WGS sequence"/>
</dbReference>
<dbReference type="PROSITE" id="PS50977">
    <property type="entry name" value="HTH_TETR_2"/>
    <property type="match status" value="1"/>
</dbReference>
<dbReference type="OrthoDB" id="8982136at2"/>
<organism evidence="5 7">
    <name type="scientific">Colwellia hornerae</name>
    <dbReference type="NCBI Taxonomy" id="89402"/>
    <lineage>
        <taxon>Bacteria</taxon>
        <taxon>Pseudomonadati</taxon>
        <taxon>Pseudomonadota</taxon>
        <taxon>Gammaproteobacteria</taxon>
        <taxon>Alteromonadales</taxon>
        <taxon>Colwelliaceae</taxon>
        <taxon>Colwellia</taxon>
    </lineage>
</organism>
<sequence>MLISIIRPNNMFSTKESPAVKRRSKGEQTRLLILQSAIEVLAKNGIKGTTHRAIANHAKIQLSLTTYYFKDIQELVHQAFILCSSQITAKTSLAWQPAVELLANVNKTSLRKISEKESLRNQLAIMATQCLVKRIVDSSVELAVQQLLFTEVRVNPQLASLTEIHRAASLKPIIELCEFFNSHDPHIDADIMATVFTQIEYRNINVPVEQLDTDNILAIVTRVIGYAMNLKSLALSS</sequence>
<dbReference type="Gene3D" id="1.10.357.10">
    <property type="entry name" value="Tetracycline Repressor, domain 2"/>
    <property type="match status" value="1"/>
</dbReference>
<feature type="DNA-binding region" description="H-T-H motif" evidence="2">
    <location>
        <begin position="50"/>
        <end position="69"/>
    </location>
</feature>
<gene>
    <name evidence="4" type="ORF">ESZ26_10470</name>
    <name evidence="5" type="ORF">ESZ27_17745</name>
</gene>
<evidence type="ECO:0000259" key="3">
    <source>
        <dbReference type="PROSITE" id="PS50977"/>
    </source>
</evidence>
<evidence type="ECO:0000256" key="2">
    <source>
        <dbReference type="PROSITE-ProRule" id="PRU00335"/>
    </source>
</evidence>
<name>A0A5C6Q2P6_9GAMM</name>
<dbReference type="GO" id="GO:0003677">
    <property type="term" value="F:DNA binding"/>
    <property type="evidence" value="ECO:0007669"/>
    <property type="project" value="UniProtKB-UniRule"/>
</dbReference>
<dbReference type="AlphaFoldDB" id="A0A5C6Q2P6"/>
<reference evidence="5 7" key="1">
    <citation type="submission" date="2019-07" db="EMBL/GenBank/DDBJ databases">
        <title>Genomes of sea-ice associated Colwellia species.</title>
        <authorList>
            <person name="Bowman J.P."/>
        </authorList>
    </citation>
    <scope>NUCLEOTIDE SEQUENCE [LARGE SCALE GENOMIC DNA]</scope>
    <source>
        <strain evidence="4 6">ACAM 607</strain>
        <strain evidence="5 7">IC036</strain>
    </source>
</reference>
<evidence type="ECO:0000313" key="5">
    <source>
        <dbReference type="EMBL" id="TWX63129.1"/>
    </source>
</evidence>
<evidence type="ECO:0000313" key="6">
    <source>
        <dbReference type="Proteomes" id="UP000321525"/>
    </source>
</evidence>
<comment type="caution">
    <text evidence="5">The sequence shown here is derived from an EMBL/GenBank/DDBJ whole genome shotgun (WGS) entry which is preliminary data.</text>
</comment>
<dbReference type="EMBL" id="VOLQ01000052">
    <property type="protein sequence ID" value="TWX63129.1"/>
    <property type="molecule type" value="Genomic_DNA"/>
</dbReference>
<dbReference type="InterPro" id="IPR001647">
    <property type="entry name" value="HTH_TetR"/>
</dbReference>
<evidence type="ECO:0000256" key="1">
    <source>
        <dbReference type="ARBA" id="ARBA00023125"/>
    </source>
</evidence>
<protein>
    <submittedName>
        <fullName evidence="5">TetR family transcriptional regulator</fullName>
    </submittedName>
</protein>
<dbReference type="InterPro" id="IPR009057">
    <property type="entry name" value="Homeodomain-like_sf"/>
</dbReference>
<evidence type="ECO:0000313" key="7">
    <source>
        <dbReference type="Proteomes" id="UP000321917"/>
    </source>
</evidence>
<proteinExistence type="predicted"/>
<dbReference type="SUPFAM" id="SSF46689">
    <property type="entry name" value="Homeodomain-like"/>
    <property type="match status" value="1"/>
</dbReference>
<dbReference type="EMBL" id="VOLR01000013">
    <property type="protein sequence ID" value="TWX59133.1"/>
    <property type="molecule type" value="Genomic_DNA"/>
</dbReference>
<keyword evidence="1 2" id="KW-0238">DNA-binding</keyword>
<accession>A0A5C6Q2P6</accession>
<keyword evidence="6" id="KW-1185">Reference proteome</keyword>
<dbReference type="Proteomes" id="UP000321525">
    <property type="component" value="Unassembled WGS sequence"/>
</dbReference>
<dbReference type="Pfam" id="PF00440">
    <property type="entry name" value="TetR_N"/>
    <property type="match status" value="1"/>
</dbReference>